<keyword evidence="2" id="KW-1185">Reference proteome</keyword>
<dbReference type="Proteomes" id="UP000762676">
    <property type="component" value="Unassembled WGS sequence"/>
</dbReference>
<evidence type="ECO:0000313" key="1">
    <source>
        <dbReference type="EMBL" id="GFR94983.1"/>
    </source>
</evidence>
<evidence type="ECO:0008006" key="3">
    <source>
        <dbReference type="Google" id="ProtNLM"/>
    </source>
</evidence>
<proteinExistence type="predicted"/>
<accession>A0AAV4HD56</accession>
<comment type="caution">
    <text evidence="1">The sequence shown here is derived from an EMBL/GenBank/DDBJ whole genome shotgun (WGS) entry which is preliminary data.</text>
</comment>
<dbReference type="AlphaFoldDB" id="A0AAV4HD56"/>
<reference evidence="1 2" key="1">
    <citation type="journal article" date="2021" name="Elife">
        <title>Chloroplast acquisition without the gene transfer in kleptoplastic sea slugs, Plakobranchus ocellatus.</title>
        <authorList>
            <person name="Maeda T."/>
            <person name="Takahashi S."/>
            <person name="Yoshida T."/>
            <person name="Shimamura S."/>
            <person name="Takaki Y."/>
            <person name="Nagai Y."/>
            <person name="Toyoda A."/>
            <person name="Suzuki Y."/>
            <person name="Arimoto A."/>
            <person name="Ishii H."/>
            <person name="Satoh N."/>
            <person name="Nishiyama T."/>
            <person name="Hasebe M."/>
            <person name="Maruyama T."/>
            <person name="Minagawa J."/>
            <person name="Obokata J."/>
            <person name="Shigenobu S."/>
        </authorList>
    </citation>
    <scope>NUCLEOTIDE SEQUENCE [LARGE SCALE GENOMIC DNA]</scope>
</reference>
<dbReference type="EMBL" id="BMAT01001897">
    <property type="protein sequence ID" value="GFR94983.1"/>
    <property type="molecule type" value="Genomic_DNA"/>
</dbReference>
<name>A0AAV4HD56_9GAST</name>
<organism evidence="1 2">
    <name type="scientific">Elysia marginata</name>
    <dbReference type="NCBI Taxonomy" id="1093978"/>
    <lineage>
        <taxon>Eukaryota</taxon>
        <taxon>Metazoa</taxon>
        <taxon>Spiralia</taxon>
        <taxon>Lophotrochozoa</taxon>
        <taxon>Mollusca</taxon>
        <taxon>Gastropoda</taxon>
        <taxon>Heterobranchia</taxon>
        <taxon>Euthyneura</taxon>
        <taxon>Panpulmonata</taxon>
        <taxon>Sacoglossa</taxon>
        <taxon>Placobranchoidea</taxon>
        <taxon>Plakobranchidae</taxon>
        <taxon>Elysia</taxon>
    </lineage>
</organism>
<gene>
    <name evidence="1" type="ORF">ElyMa_000932800</name>
</gene>
<evidence type="ECO:0000313" key="2">
    <source>
        <dbReference type="Proteomes" id="UP000762676"/>
    </source>
</evidence>
<protein>
    <recommendedName>
        <fullName evidence="3">PiggyBac transposable element-derived protein domain-containing protein</fullName>
    </recommendedName>
</protein>
<sequence length="106" mass="11992">MPQLQTSTFEACSWVPILQVGLGKVGVNSFPKAITTWHGGETNPRPPDLESDALTTPPRCPIKEAHRNKCMLKVNDKKRFVLFSFYIAPDTLLLEEFYIGSPTDRW</sequence>